<dbReference type="InterPro" id="IPR052949">
    <property type="entry name" value="PA_immunity-related"/>
</dbReference>
<keyword evidence="2" id="KW-1185">Reference proteome</keyword>
<dbReference type="Pfam" id="PF13599">
    <property type="entry name" value="Pentapeptide_4"/>
    <property type="match status" value="1"/>
</dbReference>
<evidence type="ECO:0000313" key="1">
    <source>
        <dbReference type="EMBL" id="WNF01673.1"/>
    </source>
</evidence>
<accession>A0ABY9V9X8</accession>
<evidence type="ECO:0000313" key="2">
    <source>
        <dbReference type="Proteomes" id="UP001305606"/>
    </source>
</evidence>
<protein>
    <submittedName>
        <fullName evidence="1">Pentapeptide repeat-containing protein</fullName>
    </submittedName>
</protein>
<dbReference type="SUPFAM" id="SSF141571">
    <property type="entry name" value="Pentapeptide repeat-like"/>
    <property type="match status" value="1"/>
</dbReference>
<reference evidence="1 2" key="1">
    <citation type="submission" date="2023-02" db="EMBL/GenBank/DDBJ databases">
        <title>Streptomyces sp. SCA4-21 with antifungal activity against Fusarium oxysporum f. sp. cubense, Streptomyces sp. SCA2-17 with antifungal activity against Fusarium oxysporum f. sp. cubense.</title>
        <authorList>
            <person name="Qi D."/>
        </authorList>
    </citation>
    <scope>NUCLEOTIDE SEQUENCE [LARGE SCALE GENOMIC DNA]</scope>
    <source>
        <strain evidence="1 2">SCA4-21</strain>
    </source>
</reference>
<dbReference type="InterPro" id="IPR001646">
    <property type="entry name" value="5peptide_repeat"/>
</dbReference>
<dbReference type="Gene3D" id="2.160.20.80">
    <property type="entry name" value="E3 ubiquitin-protein ligase SopA"/>
    <property type="match status" value="1"/>
</dbReference>
<organism evidence="1 2">
    <name type="scientific">Streptomyces luomodiensis</name>
    <dbReference type="NCBI Taxonomy" id="3026192"/>
    <lineage>
        <taxon>Bacteria</taxon>
        <taxon>Bacillati</taxon>
        <taxon>Actinomycetota</taxon>
        <taxon>Actinomycetes</taxon>
        <taxon>Kitasatosporales</taxon>
        <taxon>Streptomycetaceae</taxon>
        <taxon>Streptomyces</taxon>
    </lineage>
</organism>
<dbReference type="Proteomes" id="UP001305606">
    <property type="component" value="Chromosome"/>
</dbReference>
<dbReference type="PANTHER" id="PTHR42999:SF1">
    <property type="entry name" value="PENTAPEPTIDE REPEAT-CONTAINING PROTEIN"/>
    <property type="match status" value="1"/>
</dbReference>
<gene>
    <name evidence="1" type="ORF">PS467_25045</name>
</gene>
<dbReference type="PANTHER" id="PTHR42999">
    <property type="entry name" value="ANTIBIOTIC RESISTANCE PROTEIN MCBG"/>
    <property type="match status" value="1"/>
</dbReference>
<sequence length="215" mass="22784">MDALPYAHRLSPFSGEIEPEGVYEWLHFDGSALEDLDGESSRFSESAFSSVTFTGGGYRRSRFDDVWLNAVRMVGTDLSETTWLNSECSAGILAGTEIHSAGMHRVVFHGCKFDSVNLRGAALRDVAFVDCLLRDVDFGGATLTGTSFPGSTLDGVHLRKATLADVGLHEAAGLHIASGLEALNGATISSTQLLDLAPALAQVIGLTVRDGAGRP</sequence>
<proteinExistence type="predicted"/>
<dbReference type="EMBL" id="CP117522">
    <property type="protein sequence ID" value="WNF01673.1"/>
    <property type="molecule type" value="Genomic_DNA"/>
</dbReference>
<name>A0ABY9V9X8_9ACTN</name>